<feature type="region of interest" description="Disordered" evidence="7">
    <location>
        <begin position="28"/>
        <end position="53"/>
    </location>
</feature>
<dbReference type="InterPro" id="IPR023828">
    <property type="entry name" value="Peptidase_S8_Ser-AS"/>
</dbReference>
<evidence type="ECO:0000256" key="8">
    <source>
        <dbReference type="SAM" id="SignalP"/>
    </source>
</evidence>
<evidence type="ECO:0000256" key="7">
    <source>
        <dbReference type="SAM" id="MobiDB-lite"/>
    </source>
</evidence>
<dbReference type="InterPro" id="IPR036852">
    <property type="entry name" value="Peptidase_S8/S53_dom_sf"/>
</dbReference>
<evidence type="ECO:0000256" key="6">
    <source>
        <dbReference type="PROSITE-ProRule" id="PRU01240"/>
    </source>
</evidence>
<comment type="caution">
    <text evidence="10">The sequence shown here is derived from an EMBL/GenBank/DDBJ whole genome shotgun (WGS) entry which is preliminary data.</text>
</comment>
<evidence type="ECO:0000256" key="5">
    <source>
        <dbReference type="ARBA" id="ARBA00022825"/>
    </source>
</evidence>
<evidence type="ECO:0000256" key="3">
    <source>
        <dbReference type="ARBA" id="ARBA00022729"/>
    </source>
</evidence>
<gene>
    <name evidence="10" type="ORF">H7F49_13465</name>
</gene>
<feature type="compositionally biased region" description="Low complexity" evidence="7">
    <location>
        <begin position="33"/>
        <end position="53"/>
    </location>
</feature>
<keyword evidence="2 6" id="KW-0645">Protease</keyword>
<keyword evidence="4 6" id="KW-0378">Hydrolase</keyword>
<dbReference type="GO" id="GO:0006508">
    <property type="term" value="P:proteolysis"/>
    <property type="evidence" value="ECO:0007669"/>
    <property type="project" value="UniProtKB-KW"/>
</dbReference>
<dbReference type="Gene3D" id="3.40.50.200">
    <property type="entry name" value="Peptidase S8/S53 domain"/>
    <property type="match status" value="1"/>
</dbReference>
<feature type="chain" id="PRO_5031340994" evidence="8">
    <location>
        <begin position="20"/>
        <end position="781"/>
    </location>
</feature>
<name>A0A7X1F938_9SPHN</name>
<dbReference type="SUPFAM" id="SSF52743">
    <property type="entry name" value="Subtilisin-like"/>
    <property type="match status" value="1"/>
</dbReference>
<dbReference type="PROSITE" id="PS51892">
    <property type="entry name" value="SUBTILASE"/>
    <property type="match status" value="1"/>
</dbReference>
<evidence type="ECO:0000259" key="9">
    <source>
        <dbReference type="Pfam" id="PF00082"/>
    </source>
</evidence>
<keyword evidence="5 6" id="KW-0720">Serine protease</keyword>
<dbReference type="EMBL" id="JACLAU010000024">
    <property type="protein sequence ID" value="MBC2652705.1"/>
    <property type="molecule type" value="Genomic_DNA"/>
</dbReference>
<accession>A0A7X1F938</accession>
<dbReference type="Proteomes" id="UP000520156">
    <property type="component" value="Unassembled WGS sequence"/>
</dbReference>
<dbReference type="PROSITE" id="PS00138">
    <property type="entry name" value="SUBTILASE_SER"/>
    <property type="match status" value="1"/>
</dbReference>
<dbReference type="InterPro" id="IPR034061">
    <property type="entry name" value="Peptidases_S8_Autotransporter"/>
</dbReference>
<evidence type="ECO:0000256" key="1">
    <source>
        <dbReference type="ARBA" id="ARBA00011073"/>
    </source>
</evidence>
<dbReference type="PANTHER" id="PTHR43806:SF11">
    <property type="entry name" value="CEREVISIN-RELATED"/>
    <property type="match status" value="1"/>
</dbReference>
<dbReference type="GO" id="GO:0004252">
    <property type="term" value="F:serine-type endopeptidase activity"/>
    <property type="evidence" value="ECO:0007669"/>
    <property type="project" value="UniProtKB-UniRule"/>
</dbReference>
<comment type="similarity">
    <text evidence="1 6">Belongs to the peptidase S8 family.</text>
</comment>
<dbReference type="InterPro" id="IPR015500">
    <property type="entry name" value="Peptidase_S8_subtilisin-rel"/>
</dbReference>
<dbReference type="PANTHER" id="PTHR43806">
    <property type="entry name" value="PEPTIDASE S8"/>
    <property type="match status" value="1"/>
</dbReference>
<reference evidence="10 11" key="1">
    <citation type="submission" date="2020-08" db="EMBL/GenBank/DDBJ databases">
        <title>The genome sequence of Novosphingobium flavum 4Y4.</title>
        <authorList>
            <person name="Liu Y."/>
        </authorList>
    </citation>
    <scope>NUCLEOTIDE SEQUENCE [LARGE SCALE GENOMIC DNA]</scope>
    <source>
        <strain evidence="10 11">4Y4</strain>
    </source>
</reference>
<keyword evidence="11" id="KW-1185">Reference proteome</keyword>
<dbReference type="PROSITE" id="PS51257">
    <property type="entry name" value="PROKAR_LIPOPROTEIN"/>
    <property type="match status" value="1"/>
</dbReference>
<feature type="active site" description="Charge relay system" evidence="6">
    <location>
        <position position="130"/>
    </location>
</feature>
<dbReference type="PRINTS" id="PR00723">
    <property type="entry name" value="SUBTILISIN"/>
</dbReference>
<evidence type="ECO:0000313" key="10">
    <source>
        <dbReference type="EMBL" id="MBC2652705.1"/>
    </source>
</evidence>
<proteinExistence type="inferred from homology"/>
<dbReference type="AlphaFoldDB" id="A0A7X1F938"/>
<sequence length="781" mass="78825">MIRRVHRIGLIVSVMPFLAALSGCGGGGGSVASTPVTPTTPTTTTPTTPTTPVSTLIPAETFRTAEYNRSDGPAYHNAIPAWQTGASGKGVTLGIVDTGIDTTNPEFAGRISSASQDVVGGRGLFGTDTHGTQVALAAAAARDNTGVMGIAWEANILMARADDVGSCGSSGGCAFSDNSIANGIDLAVNNGAKVVNLSLGGTGASSRVLRSVANAAANGVVIVVSAGNGGVDNPTSFASALRAAGGGNVIIAGSVGTSGALSGFSNKAGTEANWYLAALGEQICCVYENGKIKTTVDASGQTFITVVSGTSFAAPQIAGAAALLRQAFPSLTAQQVVDLLLSSATEAGAAGPDATFGRGILNIAAAFAAKGTTSLAGTTSVLLPSDNSIITSSAMGDALQRVSARATVLDAYRRAYSLDLAGMGRTTPIVPRLGMALLGQGRPVNLGHGPVTLAFTAGTPGLNGTTGEPWSGPLRLSREDAGAARVLAGRVIARVAPGLDAAFGFAAGSDGLGAGLRGAPQAAFLVAAGAADDLGFLRSDLVASAIRLKLGRAGLTVSADSGRVLPVRQTGLLPGDPMREAPRVSRFGVTLDRRFGGLSGALAASWLAEDRTVLGARLAQAFAGQGADSLFVDLGASWQPASGWSLTGAYRRGLTRARSGAILLGSSRLASSGWNVDLVRHGVIGRRDSLALRLAQPLRVEGGGLDLNLPTAWNYDTLSAVHSVQRINLAPTGRELDAELGWTGPFAGGSAGATLFWRRDPGHMRGLPPEQGAALRWSVGF</sequence>
<keyword evidence="3 8" id="KW-0732">Signal</keyword>
<evidence type="ECO:0000256" key="2">
    <source>
        <dbReference type="ARBA" id="ARBA00022670"/>
    </source>
</evidence>
<organism evidence="10 11">
    <name type="scientific">Novosphingobium aerophilum</name>
    <dbReference type="NCBI Taxonomy" id="2839843"/>
    <lineage>
        <taxon>Bacteria</taxon>
        <taxon>Pseudomonadati</taxon>
        <taxon>Pseudomonadota</taxon>
        <taxon>Alphaproteobacteria</taxon>
        <taxon>Sphingomonadales</taxon>
        <taxon>Sphingomonadaceae</taxon>
        <taxon>Novosphingobium</taxon>
    </lineage>
</organism>
<feature type="active site" description="Charge relay system" evidence="6">
    <location>
        <position position="97"/>
    </location>
</feature>
<dbReference type="CDD" id="cd04848">
    <property type="entry name" value="Peptidases_S8_Autotransporter_serine_protease_like"/>
    <property type="match status" value="1"/>
</dbReference>
<dbReference type="InterPro" id="IPR050131">
    <property type="entry name" value="Peptidase_S8_subtilisin-like"/>
</dbReference>
<feature type="domain" description="Peptidase S8/S53" evidence="9">
    <location>
        <begin position="88"/>
        <end position="359"/>
    </location>
</feature>
<dbReference type="InterPro" id="IPR000209">
    <property type="entry name" value="Peptidase_S8/S53_dom"/>
</dbReference>
<feature type="signal peptide" evidence="8">
    <location>
        <begin position="1"/>
        <end position="19"/>
    </location>
</feature>
<dbReference type="Pfam" id="PF00082">
    <property type="entry name" value="Peptidase_S8"/>
    <property type="match status" value="1"/>
</dbReference>
<feature type="active site" description="Charge relay system" evidence="6">
    <location>
        <position position="311"/>
    </location>
</feature>
<evidence type="ECO:0000256" key="4">
    <source>
        <dbReference type="ARBA" id="ARBA00022801"/>
    </source>
</evidence>
<evidence type="ECO:0000313" key="11">
    <source>
        <dbReference type="Proteomes" id="UP000520156"/>
    </source>
</evidence>
<dbReference type="RefSeq" id="WP_185684098.1">
    <property type="nucleotide sequence ID" value="NZ_JACLAU010000024.1"/>
</dbReference>
<protein>
    <submittedName>
        <fullName evidence="10">S8 family serine peptidase</fullName>
    </submittedName>
</protein>